<dbReference type="PANTHER" id="PTHR45824">
    <property type="entry name" value="GH16843P"/>
    <property type="match status" value="1"/>
</dbReference>
<feature type="compositionally biased region" description="Low complexity" evidence="1">
    <location>
        <begin position="1"/>
        <end position="11"/>
    </location>
</feature>
<dbReference type="InterPro" id="IPR001251">
    <property type="entry name" value="CRAL-TRIO_dom"/>
</dbReference>
<dbReference type="OrthoDB" id="75724at2759"/>
<dbReference type="STRING" id="1296100.A0A1B9GB84"/>
<feature type="domain" description="CRAL-TRIO" evidence="2">
    <location>
        <begin position="22"/>
        <end position="230"/>
    </location>
</feature>
<dbReference type="Gene3D" id="3.40.525.10">
    <property type="entry name" value="CRAL-TRIO lipid binding domain"/>
    <property type="match status" value="1"/>
</dbReference>
<organism evidence="3">
    <name type="scientific">Kwoniella bestiolae CBS 10118</name>
    <dbReference type="NCBI Taxonomy" id="1296100"/>
    <lineage>
        <taxon>Eukaryota</taxon>
        <taxon>Fungi</taxon>
        <taxon>Dikarya</taxon>
        <taxon>Basidiomycota</taxon>
        <taxon>Agaricomycotina</taxon>
        <taxon>Tremellomycetes</taxon>
        <taxon>Tremellales</taxon>
        <taxon>Cryptococcaceae</taxon>
        <taxon>Kwoniella</taxon>
    </lineage>
</organism>
<evidence type="ECO:0000259" key="2">
    <source>
        <dbReference type="PROSITE" id="PS50191"/>
    </source>
</evidence>
<dbReference type="InterPro" id="IPR036865">
    <property type="entry name" value="CRAL-TRIO_dom_sf"/>
</dbReference>
<accession>A0A1B9GB84</accession>
<dbReference type="CDD" id="cd00170">
    <property type="entry name" value="SEC14"/>
    <property type="match status" value="1"/>
</dbReference>
<dbReference type="SUPFAM" id="SSF52087">
    <property type="entry name" value="CRAL/TRIO domain"/>
    <property type="match status" value="1"/>
</dbReference>
<dbReference type="EMBL" id="KI894019">
    <property type="protein sequence ID" value="OCF28285.1"/>
    <property type="molecule type" value="Genomic_DNA"/>
</dbReference>
<dbReference type="GO" id="GO:0008526">
    <property type="term" value="F:phosphatidylinositol transfer activity"/>
    <property type="evidence" value="ECO:0007669"/>
    <property type="project" value="TreeGrafter"/>
</dbReference>
<evidence type="ECO:0000256" key="1">
    <source>
        <dbReference type="SAM" id="MobiDB-lite"/>
    </source>
</evidence>
<dbReference type="AlphaFoldDB" id="A0A1B9GB84"/>
<dbReference type="Pfam" id="PF00650">
    <property type="entry name" value="CRAL_TRIO"/>
    <property type="match status" value="1"/>
</dbReference>
<dbReference type="PANTHER" id="PTHR45824:SF29">
    <property type="entry name" value="GH16843P"/>
    <property type="match status" value="1"/>
</dbReference>
<dbReference type="InterPro" id="IPR052578">
    <property type="entry name" value="PI_Transfer_CRAL-TRIO"/>
</dbReference>
<gene>
    <name evidence="3" type="ORF">I302_03141</name>
</gene>
<feature type="region of interest" description="Disordered" evidence="1">
    <location>
        <begin position="1"/>
        <end position="26"/>
    </location>
</feature>
<name>A0A1B9GB84_9TREE</name>
<dbReference type="SMART" id="SM00516">
    <property type="entry name" value="SEC14"/>
    <property type="match status" value="1"/>
</dbReference>
<sequence length="276" mass="30630">MATQSPWTSLLSPPPSVTPEAKPPLTQDQEAKLKCLIDHFGSPDYALPVKQHAEEKTPIGDREMIYLEGLTKSTIESADSLLGPPNNTTLQSKTGKNLALGFSNKGQPILTFFVYMLERAKDLMCAGVTNTFVIFNWAGKKSGPSLPLSVIKSTNHILSSYYPETLGLSVFQGMPWIFKTLINLVWPFVDPVTKKKVSFGSLEGAELVKEGVVDPSQLLKEAGGNVDLPYDHATYWPALLETCVKIREEEEQRWRALGERQVGREEKLFKRPIPTA</sequence>
<evidence type="ECO:0000313" key="3">
    <source>
        <dbReference type="EMBL" id="OCF28285.1"/>
    </source>
</evidence>
<reference evidence="3" key="1">
    <citation type="submission" date="2013-07" db="EMBL/GenBank/DDBJ databases">
        <title>The Genome Sequence of Cryptococcus bestiolae CBS10118.</title>
        <authorList>
            <consortium name="The Broad Institute Genome Sequencing Platform"/>
            <person name="Cuomo C."/>
            <person name="Litvintseva A."/>
            <person name="Chen Y."/>
            <person name="Heitman J."/>
            <person name="Sun S."/>
            <person name="Springer D."/>
            <person name="Dromer F."/>
            <person name="Young S.K."/>
            <person name="Zeng Q."/>
            <person name="Gargeya S."/>
            <person name="Fitzgerald M."/>
            <person name="Abouelleil A."/>
            <person name="Alvarado L."/>
            <person name="Berlin A.M."/>
            <person name="Chapman S.B."/>
            <person name="Dewar J."/>
            <person name="Goldberg J."/>
            <person name="Griggs A."/>
            <person name="Gujja S."/>
            <person name="Hansen M."/>
            <person name="Howarth C."/>
            <person name="Imamovic A."/>
            <person name="Larimer J."/>
            <person name="McCowan C."/>
            <person name="Murphy C."/>
            <person name="Pearson M."/>
            <person name="Priest M."/>
            <person name="Roberts A."/>
            <person name="Saif S."/>
            <person name="Shea T."/>
            <person name="Sykes S."/>
            <person name="Wortman J."/>
            <person name="Nusbaum C."/>
            <person name="Birren B."/>
        </authorList>
    </citation>
    <scope>NUCLEOTIDE SEQUENCE [LARGE SCALE GENOMIC DNA]</scope>
    <source>
        <strain evidence="3">CBS 10118</strain>
    </source>
</reference>
<dbReference type="VEuPathDB" id="FungiDB:I302_03141"/>
<protein>
    <recommendedName>
        <fullName evidence="2">CRAL-TRIO domain-containing protein</fullName>
    </recommendedName>
</protein>
<proteinExistence type="predicted"/>
<dbReference type="PROSITE" id="PS50191">
    <property type="entry name" value="CRAL_TRIO"/>
    <property type="match status" value="1"/>
</dbReference>
<reference evidence="3" key="2">
    <citation type="submission" date="2014-01" db="EMBL/GenBank/DDBJ databases">
        <title>Evolution of pathogenesis and genome organization in the Tremellales.</title>
        <authorList>
            <person name="Cuomo C."/>
            <person name="Litvintseva A."/>
            <person name="Heitman J."/>
            <person name="Chen Y."/>
            <person name="Sun S."/>
            <person name="Springer D."/>
            <person name="Dromer F."/>
            <person name="Young S."/>
            <person name="Zeng Q."/>
            <person name="Chapman S."/>
            <person name="Gujja S."/>
            <person name="Saif S."/>
            <person name="Birren B."/>
        </authorList>
    </citation>
    <scope>NUCLEOTIDE SEQUENCE</scope>
    <source>
        <strain evidence="3">CBS 10118</strain>
    </source>
</reference>